<dbReference type="EMBL" id="LFYR01000664">
    <property type="protein sequence ID" value="KMZ71694.1"/>
    <property type="molecule type" value="Genomic_DNA"/>
</dbReference>
<proteinExistence type="predicted"/>
<keyword evidence="1" id="KW-0812">Transmembrane</keyword>
<keyword evidence="1" id="KW-0472">Membrane</keyword>
<evidence type="ECO:0000256" key="1">
    <source>
        <dbReference type="SAM" id="Phobius"/>
    </source>
</evidence>
<feature type="transmembrane region" description="Helical" evidence="1">
    <location>
        <begin position="27"/>
        <end position="49"/>
    </location>
</feature>
<sequence>MISSIFQDKTLFGVSVCPPPPPSSPLLLSPVLFLRIPFIGFMWIFSIGIN</sequence>
<dbReference type="AlphaFoldDB" id="A0A0K9PRX4"/>
<comment type="caution">
    <text evidence="2">The sequence shown here is derived from an EMBL/GenBank/DDBJ whole genome shotgun (WGS) entry which is preliminary data.</text>
</comment>
<dbReference type="Proteomes" id="UP000036987">
    <property type="component" value="Unassembled WGS sequence"/>
</dbReference>
<keyword evidence="1" id="KW-1133">Transmembrane helix</keyword>
<reference evidence="3" key="1">
    <citation type="journal article" date="2016" name="Nature">
        <title>The genome of the seagrass Zostera marina reveals angiosperm adaptation to the sea.</title>
        <authorList>
            <person name="Olsen J.L."/>
            <person name="Rouze P."/>
            <person name="Verhelst B."/>
            <person name="Lin Y.-C."/>
            <person name="Bayer T."/>
            <person name="Collen J."/>
            <person name="Dattolo E."/>
            <person name="De Paoli E."/>
            <person name="Dittami S."/>
            <person name="Maumus F."/>
            <person name="Michel G."/>
            <person name="Kersting A."/>
            <person name="Lauritano C."/>
            <person name="Lohaus R."/>
            <person name="Toepel M."/>
            <person name="Tonon T."/>
            <person name="Vanneste K."/>
            <person name="Amirebrahimi M."/>
            <person name="Brakel J."/>
            <person name="Bostroem C."/>
            <person name="Chovatia M."/>
            <person name="Grimwood J."/>
            <person name="Jenkins J.W."/>
            <person name="Jueterbock A."/>
            <person name="Mraz A."/>
            <person name="Stam W.T."/>
            <person name="Tice H."/>
            <person name="Bornberg-Bauer E."/>
            <person name="Green P.J."/>
            <person name="Pearson G.A."/>
            <person name="Procaccini G."/>
            <person name="Duarte C.M."/>
            <person name="Schmutz J."/>
            <person name="Reusch T.B.H."/>
            <person name="Van de Peer Y."/>
        </authorList>
    </citation>
    <scope>NUCLEOTIDE SEQUENCE [LARGE SCALE GENOMIC DNA]</scope>
    <source>
        <strain evidence="3">cv. Finnish</strain>
    </source>
</reference>
<name>A0A0K9PRX4_ZOSMR</name>
<evidence type="ECO:0000313" key="3">
    <source>
        <dbReference type="Proteomes" id="UP000036987"/>
    </source>
</evidence>
<gene>
    <name evidence="2" type="ORF">ZOSMA_177G00220</name>
</gene>
<protein>
    <submittedName>
        <fullName evidence="2">Uncharacterized protein</fullName>
    </submittedName>
</protein>
<keyword evidence="3" id="KW-1185">Reference proteome</keyword>
<evidence type="ECO:0000313" key="2">
    <source>
        <dbReference type="EMBL" id="KMZ71694.1"/>
    </source>
</evidence>
<organism evidence="2 3">
    <name type="scientific">Zostera marina</name>
    <name type="common">Eelgrass</name>
    <dbReference type="NCBI Taxonomy" id="29655"/>
    <lineage>
        <taxon>Eukaryota</taxon>
        <taxon>Viridiplantae</taxon>
        <taxon>Streptophyta</taxon>
        <taxon>Embryophyta</taxon>
        <taxon>Tracheophyta</taxon>
        <taxon>Spermatophyta</taxon>
        <taxon>Magnoliopsida</taxon>
        <taxon>Liliopsida</taxon>
        <taxon>Zosteraceae</taxon>
        <taxon>Zostera</taxon>
    </lineage>
</organism>
<accession>A0A0K9PRX4</accession>